<sequence length="382" mass="39937">MRAPSSSRAASVVPGLVVFALVVVGLLTSASKAQDLPPPGIGVRLLEAPAELVDDPRAQVYVIDHLPPATTIERRFEVSNGEPTPFDVELYPVAADIRDEAFLADAGRRPNELATWISVEPSALTLQPGERAEVTMRIDVPADATRGEHYAVVFAERLPGGDVDGVEVATRVGLRVYLSVGPGGAPPIDFEIMSVLPSRGDDGRPRLDTLVRNTGGRAIDLSGELQLADGPGGTTTEPFDVALGTTLPPGEEGRVTTILGVDLPDGPWRADVTLRSGLVERMATARLTFPPVGETAEAVAAESTTPSRGISTAVLLGSGLGVLAVLAGIAWLVVGRGRTSAASTPVHPSGPRWPSPDPATAVMPPPPPQRTRRAELVPDPPR</sequence>
<dbReference type="EMBL" id="CP031165">
    <property type="protein sequence ID" value="AXV07658.1"/>
    <property type="molecule type" value="Genomic_DNA"/>
</dbReference>
<dbReference type="Proteomes" id="UP000264006">
    <property type="component" value="Chromosome"/>
</dbReference>
<evidence type="ECO:0000313" key="4">
    <source>
        <dbReference type="Proteomes" id="UP000264006"/>
    </source>
</evidence>
<feature type="region of interest" description="Disordered" evidence="1">
    <location>
        <begin position="340"/>
        <end position="382"/>
    </location>
</feature>
<evidence type="ECO:0000313" key="3">
    <source>
        <dbReference type="EMBL" id="AXV07658.1"/>
    </source>
</evidence>
<keyword evidence="4" id="KW-1185">Reference proteome</keyword>
<dbReference type="KEGG" id="euz:DVS28_a2979"/>
<organism evidence="3 4">
    <name type="scientific">Euzebya pacifica</name>
    <dbReference type="NCBI Taxonomy" id="1608957"/>
    <lineage>
        <taxon>Bacteria</taxon>
        <taxon>Bacillati</taxon>
        <taxon>Actinomycetota</taxon>
        <taxon>Nitriliruptoria</taxon>
        <taxon>Euzebyales</taxon>
    </lineage>
</organism>
<evidence type="ECO:0000256" key="1">
    <source>
        <dbReference type="SAM" id="MobiDB-lite"/>
    </source>
</evidence>
<dbReference type="OrthoDB" id="3212949at2"/>
<accession>A0A346XZL1</accession>
<evidence type="ECO:0008006" key="5">
    <source>
        <dbReference type="Google" id="ProtNLM"/>
    </source>
</evidence>
<keyword evidence="2" id="KW-0472">Membrane</keyword>
<keyword evidence="2" id="KW-1133">Transmembrane helix</keyword>
<gene>
    <name evidence="3" type="ORF">DVS28_a2979</name>
</gene>
<evidence type="ECO:0000256" key="2">
    <source>
        <dbReference type="SAM" id="Phobius"/>
    </source>
</evidence>
<feature type="compositionally biased region" description="Basic and acidic residues" evidence="1">
    <location>
        <begin position="372"/>
        <end position="382"/>
    </location>
</feature>
<name>A0A346XZL1_9ACTN</name>
<protein>
    <recommendedName>
        <fullName evidence="5">DUF916 domain-containing protein</fullName>
    </recommendedName>
</protein>
<feature type="compositionally biased region" description="Pro residues" evidence="1">
    <location>
        <begin position="351"/>
        <end position="369"/>
    </location>
</feature>
<proteinExistence type="predicted"/>
<feature type="transmembrane region" description="Helical" evidence="2">
    <location>
        <begin position="313"/>
        <end position="334"/>
    </location>
</feature>
<keyword evidence="2" id="KW-0812">Transmembrane</keyword>
<dbReference type="RefSeq" id="WP_114592116.1">
    <property type="nucleotide sequence ID" value="NZ_CP031165.1"/>
</dbReference>
<dbReference type="AlphaFoldDB" id="A0A346XZL1"/>
<reference evidence="3 4" key="1">
    <citation type="submission" date="2018-09" db="EMBL/GenBank/DDBJ databases">
        <title>Complete genome sequence of Euzebya sp. DY32-46 isolated from seawater of Pacific Ocean.</title>
        <authorList>
            <person name="Xu L."/>
            <person name="Wu Y.-H."/>
            <person name="Xu X.-W."/>
        </authorList>
    </citation>
    <scope>NUCLEOTIDE SEQUENCE [LARGE SCALE GENOMIC DNA]</scope>
    <source>
        <strain evidence="3 4">DY32-46</strain>
    </source>
</reference>